<dbReference type="AlphaFoldDB" id="A0A1C6UYY3"/>
<dbReference type="PANTHER" id="PTHR31272:SF4">
    <property type="entry name" value="CYTOCHROME C-TYPE BIOGENESIS PROTEIN HI_1454-RELATED"/>
    <property type="match status" value="1"/>
</dbReference>
<evidence type="ECO:0000256" key="5">
    <source>
        <dbReference type="ARBA" id="ARBA00023136"/>
    </source>
</evidence>
<accession>A0A1C6UYY3</accession>
<evidence type="ECO:0000313" key="7">
    <source>
        <dbReference type="EMBL" id="SCL59167.1"/>
    </source>
</evidence>
<gene>
    <name evidence="7" type="ORF">GA0070604_3995</name>
</gene>
<dbReference type="InterPro" id="IPR003834">
    <property type="entry name" value="Cyt_c_assmbl_TM_dom"/>
</dbReference>
<keyword evidence="3" id="KW-0812">Transmembrane</keyword>
<evidence type="ECO:0000313" key="8">
    <source>
        <dbReference type="Proteomes" id="UP000199696"/>
    </source>
</evidence>
<reference evidence="8" key="1">
    <citation type="submission" date="2016-06" db="EMBL/GenBank/DDBJ databases">
        <authorList>
            <person name="Varghese N."/>
            <person name="Submissions Spin"/>
        </authorList>
    </citation>
    <scope>NUCLEOTIDE SEQUENCE [LARGE SCALE GENOMIC DNA]</scope>
    <source>
        <strain evidence="8">DSM 44814</strain>
    </source>
</reference>
<sequence>MLGAFLGGVLTLLSPCSVMLLPAFFSYAFASPATLVSRTGVFYLGLITTLVPLGVLAGTVGAFVNQHRGMFVTVAATVVIVLGLIMLANIPIPVLSRNGMEGTSSASVYALGTVYGLAGVCAGPLLGAVLTIAAVGGNAFYGGIVLLVFAAGMALPLLVLALLWGRLPFVRQLVRPRGISVGRWRQTWAGIISGTLTVTIGILLLATDGTTSLGGVLAASDQARLENWVRQKTESVPDLLVAAIVIGGAVAARILIGIWRKGHAAAAPQHQAGAGEPPRP</sequence>
<evidence type="ECO:0000256" key="3">
    <source>
        <dbReference type="ARBA" id="ARBA00022692"/>
    </source>
</evidence>
<dbReference type="GO" id="GO:0016020">
    <property type="term" value="C:membrane"/>
    <property type="evidence" value="ECO:0007669"/>
    <property type="project" value="UniProtKB-SubCell"/>
</dbReference>
<name>A0A1C6UYY3_9ACTN</name>
<dbReference type="PANTHER" id="PTHR31272">
    <property type="entry name" value="CYTOCHROME C-TYPE BIOGENESIS PROTEIN HI_1454-RELATED"/>
    <property type="match status" value="1"/>
</dbReference>
<organism evidence="7 8">
    <name type="scientific">Micromonospora eburnea</name>
    <dbReference type="NCBI Taxonomy" id="227316"/>
    <lineage>
        <taxon>Bacteria</taxon>
        <taxon>Bacillati</taxon>
        <taxon>Actinomycetota</taxon>
        <taxon>Actinomycetes</taxon>
        <taxon>Micromonosporales</taxon>
        <taxon>Micromonosporaceae</taxon>
        <taxon>Micromonospora</taxon>
    </lineage>
</organism>
<evidence type="ECO:0000259" key="6">
    <source>
        <dbReference type="Pfam" id="PF02683"/>
    </source>
</evidence>
<evidence type="ECO:0000256" key="4">
    <source>
        <dbReference type="ARBA" id="ARBA00022989"/>
    </source>
</evidence>
<comment type="subcellular location">
    <subcellularLocation>
        <location evidence="1">Membrane</location>
        <topology evidence="1">Multi-pass membrane protein</topology>
    </subcellularLocation>
</comment>
<dbReference type="EMBL" id="FMHY01000002">
    <property type="protein sequence ID" value="SCL59167.1"/>
    <property type="molecule type" value="Genomic_DNA"/>
</dbReference>
<feature type="domain" description="Cytochrome C biogenesis protein transmembrane" evidence="6">
    <location>
        <begin position="2"/>
        <end position="166"/>
    </location>
</feature>
<keyword evidence="4" id="KW-1133">Transmembrane helix</keyword>
<evidence type="ECO:0000256" key="2">
    <source>
        <dbReference type="ARBA" id="ARBA00006143"/>
    </source>
</evidence>
<protein>
    <submittedName>
        <fullName evidence="7">Cytochrome c biogenesis protein CcdA</fullName>
    </submittedName>
</protein>
<dbReference type="Pfam" id="PF02683">
    <property type="entry name" value="DsbD_TM"/>
    <property type="match status" value="1"/>
</dbReference>
<dbReference type="STRING" id="227316.GA0070604_3995"/>
<proteinExistence type="inferred from homology"/>
<keyword evidence="5" id="KW-0472">Membrane</keyword>
<dbReference type="InterPro" id="IPR051790">
    <property type="entry name" value="Cytochrome_c-biogenesis_DsbD"/>
</dbReference>
<comment type="similarity">
    <text evidence="2">Belongs to the DsbD family.</text>
</comment>
<evidence type="ECO:0000256" key="1">
    <source>
        <dbReference type="ARBA" id="ARBA00004141"/>
    </source>
</evidence>
<keyword evidence="8" id="KW-1185">Reference proteome</keyword>
<dbReference type="Proteomes" id="UP000199696">
    <property type="component" value="Unassembled WGS sequence"/>
</dbReference>
<dbReference type="GO" id="GO:0017004">
    <property type="term" value="P:cytochrome complex assembly"/>
    <property type="evidence" value="ECO:0007669"/>
    <property type="project" value="InterPro"/>
</dbReference>